<dbReference type="SUPFAM" id="SSF51717">
    <property type="entry name" value="Dihydropteroate synthetase-like"/>
    <property type="match status" value="1"/>
</dbReference>
<dbReference type="GO" id="GO:0046654">
    <property type="term" value="P:tetrahydrofolate biosynthetic process"/>
    <property type="evidence" value="ECO:0007669"/>
    <property type="project" value="TreeGrafter"/>
</dbReference>
<feature type="domain" description="Pterin-binding" evidence="9">
    <location>
        <begin position="6"/>
        <end position="262"/>
    </location>
</feature>
<evidence type="ECO:0000256" key="8">
    <source>
        <dbReference type="ARBA" id="ARBA00022909"/>
    </source>
</evidence>
<dbReference type="RefSeq" id="WP_075139147.1">
    <property type="nucleotide sequence ID" value="NZ_CP015994.1"/>
</dbReference>
<dbReference type="EC" id="2.5.1.15" evidence="4"/>
<organism evidence="10 11">
    <name type="scientific">Anaplasma ovis str. Haibei</name>
    <dbReference type="NCBI Taxonomy" id="1248439"/>
    <lineage>
        <taxon>Bacteria</taxon>
        <taxon>Pseudomonadati</taxon>
        <taxon>Pseudomonadota</taxon>
        <taxon>Alphaproteobacteria</taxon>
        <taxon>Rickettsiales</taxon>
        <taxon>Anaplasmataceae</taxon>
        <taxon>Anaplasma</taxon>
    </lineage>
</organism>
<dbReference type="AlphaFoldDB" id="A0A2Z2LIF1"/>
<evidence type="ECO:0000313" key="10">
    <source>
        <dbReference type="EMBL" id="ASI47860.1"/>
    </source>
</evidence>
<keyword evidence="5" id="KW-0808">Transferase</keyword>
<dbReference type="OrthoDB" id="9811744at2"/>
<dbReference type="GO" id="GO:0046872">
    <property type="term" value="F:metal ion binding"/>
    <property type="evidence" value="ECO:0007669"/>
    <property type="project" value="UniProtKB-KW"/>
</dbReference>
<comment type="pathway">
    <text evidence="3">Cofactor biosynthesis; tetrahydrofolate biosynthesis; 7,8-dihydrofolate from 2-amino-4-hydroxy-6-hydroxymethyl-7,8-dihydropteridine diphosphate and 4-aminobenzoate: step 1/2.</text>
</comment>
<sequence>MDSLRTKIMGALNITPDSFSDGGKFFNSENAVSHAARLIADGAAVIDVGGESSAPGATSISQEEEWERLREALPKIVDIAHSSGAEVSVDTRNARTAAEALTFGVDYVNDVGGLMDPEMLPVVARSKAKIIIMHNFGIPVSVVKPKLGAPEQLMEEIIEWFHAKVDALVSAGVDKQRIILDPGIGFGKSQEYSWHIIKNVSQFKVLGLPICIGHSRKSMFSAISTEPESRDFPTAVVSAFLLSQGVEFIRVHNVSLSMVALKVASTLL</sequence>
<keyword evidence="6" id="KW-0479">Metal-binding</keyword>
<protein>
    <recommendedName>
        <fullName evidence="4">dihydropteroate synthase</fullName>
        <ecNumber evidence="4">2.5.1.15</ecNumber>
    </recommendedName>
</protein>
<dbReference type="InterPro" id="IPR000489">
    <property type="entry name" value="Pterin-binding_dom"/>
</dbReference>
<dbReference type="GO" id="GO:0046656">
    <property type="term" value="P:folic acid biosynthetic process"/>
    <property type="evidence" value="ECO:0007669"/>
    <property type="project" value="UniProtKB-KW"/>
</dbReference>
<dbReference type="Proteomes" id="UP000259762">
    <property type="component" value="Chromosome"/>
</dbReference>
<keyword evidence="11" id="KW-1185">Reference proteome</keyword>
<reference evidence="10 11" key="2">
    <citation type="journal article" date="2019" name="BMC Genomics">
        <title>The Anaplasma ovis genome reveals a high proportion of pseudogenes.</title>
        <authorList>
            <person name="Liu Z."/>
            <person name="Peasley A.M."/>
            <person name="Yang J."/>
            <person name="Li Y."/>
            <person name="Guan G."/>
            <person name="Luo J."/>
            <person name="Yin H."/>
            <person name="Brayton K.A."/>
        </authorList>
    </citation>
    <scope>NUCLEOTIDE SEQUENCE [LARGE SCALE GENOMIC DNA]</scope>
    <source>
        <strain evidence="10 11">Haibei</strain>
    </source>
</reference>
<dbReference type="PANTHER" id="PTHR20941:SF1">
    <property type="entry name" value="FOLIC ACID SYNTHESIS PROTEIN FOL1"/>
    <property type="match status" value="1"/>
</dbReference>
<dbReference type="NCBIfam" id="TIGR01496">
    <property type="entry name" value="DHPS"/>
    <property type="match status" value="1"/>
</dbReference>
<dbReference type="EMBL" id="CP015994">
    <property type="protein sequence ID" value="ASI47860.1"/>
    <property type="molecule type" value="Genomic_DNA"/>
</dbReference>
<dbReference type="PANTHER" id="PTHR20941">
    <property type="entry name" value="FOLATE SYNTHESIS PROTEINS"/>
    <property type="match status" value="1"/>
</dbReference>
<name>A0A2Z2LIF1_9RICK</name>
<dbReference type="PROSITE" id="PS50972">
    <property type="entry name" value="PTERIN_BINDING"/>
    <property type="match status" value="1"/>
</dbReference>
<dbReference type="GO" id="GO:0005829">
    <property type="term" value="C:cytosol"/>
    <property type="evidence" value="ECO:0007669"/>
    <property type="project" value="TreeGrafter"/>
</dbReference>
<dbReference type="InterPro" id="IPR006390">
    <property type="entry name" value="DHP_synth_dom"/>
</dbReference>
<evidence type="ECO:0000256" key="5">
    <source>
        <dbReference type="ARBA" id="ARBA00022679"/>
    </source>
</evidence>
<evidence type="ECO:0000256" key="3">
    <source>
        <dbReference type="ARBA" id="ARBA00004763"/>
    </source>
</evidence>
<comment type="cofactor">
    <cofactor evidence="2">
        <name>Mg(2+)</name>
        <dbReference type="ChEBI" id="CHEBI:18420"/>
    </cofactor>
</comment>
<evidence type="ECO:0000256" key="1">
    <source>
        <dbReference type="ARBA" id="ARBA00000012"/>
    </source>
</evidence>
<accession>A0A2Z2LIF1</accession>
<evidence type="ECO:0000259" key="9">
    <source>
        <dbReference type="PROSITE" id="PS50972"/>
    </source>
</evidence>
<evidence type="ECO:0000256" key="6">
    <source>
        <dbReference type="ARBA" id="ARBA00022723"/>
    </source>
</evidence>
<keyword evidence="8" id="KW-0289">Folate biosynthesis</keyword>
<dbReference type="GO" id="GO:0004156">
    <property type="term" value="F:dihydropteroate synthase activity"/>
    <property type="evidence" value="ECO:0007669"/>
    <property type="project" value="UniProtKB-EC"/>
</dbReference>
<proteinExistence type="predicted"/>
<evidence type="ECO:0000256" key="4">
    <source>
        <dbReference type="ARBA" id="ARBA00012458"/>
    </source>
</evidence>
<dbReference type="Pfam" id="PF00809">
    <property type="entry name" value="Pterin_bind"/>
    <property type="match status" value="1"/>
</dbReference>
<dbReference type="PROSITE" id="PS00793">
    <property type="entry name" value="DHPS_2"/>
    <property type="match status" value="1"/>
</dbReference>
<dbReference type="CDD" id="cd00739">
    <property type="entry name" value="DHPS"/>
    <property type="match status" value="1"/>
</dbReference>
<dbReference type="Gene3D" id="3.20.20.20">
    <property type="entry name" value="Dihydropteroate synthase-like"/>
    <property type="match status" value="1"/>
</dbReference>
<evidence type="ECO:0000256" key="2">
    <source>
        <dbReference type="ARBA" id="ARBA00001946"/>
    </source>
</evidence>
<dbReference type="InterPro" id="IPR045031">
    <property type="entry name" value="DHP_synth-like"/>
</dbReference>
<evidence type="ECO:0000313" key="11">
    <source>
        <dbReference type="Proteomes" id="UP000259762"/>
    </source>
</evidence>
<gene>
    <name evidence="10" type="ORF">AOV_03445</name>
</gene>
<dbReference type="KEGG" id="aoh:AOV_03445"/>
<evidence type="ECO:0000256" key="7">
    <source>
        <dbReference type="ARBA" id="ARBA00022842"/>
    </source>
</evidence>
<reference evidence="11" key="1">
    <citation type="submission" date="2018-06" db="EMBL/GenBank/DDBJ databases">
        <title>The Anaplasma ovis genome reveals a high proportion of pseudogenes.</title>
        <authorList>
            <person name="Liu Z."/>
            <person name="Peasley A.M."/>
            <person name="Yang J."/>
            <person name="Li Y."/>
            <person name="Guan G."/>
            <person name="Luo J."/>
            <person name="Yin H."/>
            <person name="Brayton K.A."/>
        </authorList>
    </citation>
    <scope>NUCLEOTIDE SEQUENCE [LARGE SCALE GENOMIC DNA]</scope>
    <source>
        <strain evidence="11">Haibei</strain>
    </source>
</reference>
<keyword evidence="7" id="KW-0460">Magnesium</keyword>
<comment type="catalytic activity">
    <reaction evidence="1">
        <text>(7,8-dihydropterin-6-yl)methyl diphosphate + 4-aminobenzoate = 7,8-dihydropteroate + diphosphate</text>
        <dbReference type="Rhea" id="RHEA:19949"/>
        <dbReference type="ChEBI" id="CHEBI:17836"/>
        <dbReference type="ChEBI" id="CHEBI:17839"/>
        <dbReference type="ChEBI" id="CHEBI:33019"/>
        <dbReference type="ChEBI" id="CHEBI:72950"/>
        <dbReference type="EC" id="2.5.1.15"/>
    </reaction>
</comment>
<dbReference type="InterPro" id="IPR011005">
    <property type="entry name" value="Dihydropteroate_synth-like_sf"/>
</dbReference>